<dbReference type="GO" id="GO:0016491">
    <property type="term" value="F:oxidoreductase activity"/>
    <property type="evidence" value="ECO:0007669"/>
    <property type="project" value="UniProtKB-KW"/>
</dbReference>
<proteinExistence type="predicted"/>
<evidence type="ECO:0000256" key="3">
    <source>
        <dbReference type="ARBA" id="ARBA00022630"/>
    </source>
</evidence>
<name>D4M4F2_9FIRM</name>
<sequence length="172" mass="19601">MQPVSASDIPSKAGGEIPRPLSKDEIYRIVKKYGEAAKRAQIAGFDTVEIHGGHSYLLSQFLSPITNKRTDEFGGSLGNRTRFTRLVIEEVRNQIGPFFPIFLRVSADEFMESENTLADYLEYLKYLEKEVDVFDVSCGLNGSIQYQIDANHFPDGWRSYMTKAVKERFGRY</sequence>
<evidence type="ECO:0000256" key="1">
    <source>
        <dbReference type="ARBA" id="ARBA00001917"/>
    </source>
</evidence>
<dbReference type="InterPro" id="IPR001155">
    <property type="entry name" value="OxRdtase_FMN_N"/>
</dbReference>
<keyword evidence="4" id="KW-0288">FMN</keyword>
<evidence type="ECO:0000259" key="9">
    <source>
        <dbReference type="Pfam" id="PF00724"/>
    </source>
</evidence>
<feature type="domain" description="NADH:flavin oxidoreductase/NADH oxidase N-terminal" evidence="9">
    <location>
        <begin position="16"/>
        <end position="129"/>
    </location>
</feature>
<comment type="cofactor">
    <cofactor evidence="1">
        <name>FMN</name>
        <dbReference type="ChEBI" id="CHEBI:58210"/>
    </cofactor>
</comment>
<dbReference type="Pfam" id="PF00724">
    <property type="entry name" value="Oxidored_FMN"/>
    <property type="match status" value="1"/>
</dbReference>
<evidence type="ECO:0000256" key="5">
    <source>
        <dbReference type="ARBA" id="ARBA00022723"/>
    </source>
</evidence>
<evidence type="ECO:0000256" key="7">
    <source>
        <dbReference type="ARBA" id="ARBA00023004"/>
    </source>
</evidence>
<dbReference type="Proteomes" id="UP000008956">
    <property type="component" value="Chromosome"/>
</dbReference>
<dbReference type="Gene3D" id="3.20.20.70">
    <property type="entry name" value="Aldolase class I"/>
    <property type="match status" value="1"/>
</dbReference>
<evidence type="ECO:0000256" key="8">
    <source>
        <dbReference type="ARBA" id="ARBA00023014"/>
    </source>
</evidence>
<organism evidence="10 11">
    <name type="scientific">[Ruminococcus] torques L2-14</name>
    <dbReference type="NCBI Taxonomy" id="657313"/>
    <lineage>
        <taxon>Bacteria</taxon>
        <taxon>Bacillati</taxon>
        <taxon>Bacillota</taxon>
        <taxon>Clostridia</taxon>
        <taxon>Lachnospirales</taxon>
        <taxon>Lachnospiraceae</taxon>
        <taxon>Mediterraneibacter</taxon>
    </lineage>
</organism>
<evidence type="ECO:0000256" key="4">
    <source>
        <dbReference type="ARBA" id="ARBA00022643"/>
    </source>
</evidence>
<dbReference type="InterPro" id="IPR013785">
    <property type="entry name" value="Aldolase_TIM"/>
</dbReference>
<dbReference type="GO" id="GO:0010181">
    <property type="term" value="F:FMN binding"/>
    <property type="evidence" value="ECO:0007669"/>
    <property type="project" value="InterPro"/>
</dbReference>
<protein>
    <submittedName>
        <fullName evidence="10">NADH:flavin oxidoreductases, Old Yellow Enzyme family</fullName>
    </submittedName>
</protein>
<comment type="cofactor">
    <cofactor evidence="2">
        <name>[4Fe-4S] cluster</name>
        <dbReference type="ChEBI" id="CHEBI:49883"/>
    </cofactor>
</comment>
<dbReference type="AlphaFoldDB" id="D4M4F2"/>
<dbReference type="KEGG" id="rto:RTO_15080"/>
<reference evidence="10 11" key="1">
    <citation type="submission" date="2010-03" db="EMBL/GenBank/DDBJ databases">
        <title>The genome sequence of Ruminococcus torques L2-14.</title>
        <authorList>
            <consortium name="metaHIT consortium -- http://www.metahit.eu/"/>
            <person name="Pajon A."/>
            <person name="Turner K."/>
            <person name="Parkhill J."/>
            <person name="Duncan S."/>
            <person name="Flint H."/>
        </authorList>
    </citation>
    <scope>NUCLEOTIDE SEQUENCE [LARGE SCALE GENOMIC DNA]</scope>
    <source>
        <strain evidence="10 11">L2-14</strain>
    </source>
</reference>
<keyword evidence="7" id="KW-0408">Iron</keyword>
<dbReference type="GO" id="GO:0051536">
    <property type="term" value="F:iron-sulfur cluster binding"/>
    <property type="evidence" value="ECO:0007669"/>
    <property type="project" value="UniProtKB-KW"/>
</dbReference>
<evidence type="ECO:0000256" key="6">
    <source>
        <dbReference type="ARBA" id="ARBA00023002"/>
    </source>
</evidence>
<dbReference type="HOGENOM" id="CLU_1554159_0_0_9"/>
<dbReference type="GO" id="GO:0046872">
    <property type="term" value="F:metal ion binding"/>
    <property type="evidence" value="ECO:0007669"/>
    <property type="project" value="UniProtKB-KW"/>
</dbReference>
<dbReference type="EMBL" id="FP929055">
    <property type="protein sequence ID" value="CBL26114.1"/>
    <property type="molecule type" value="Genomic_DNA"/>
</dbReference>
<dbReference type="PANTHER" id="PTHR42917:SF2">
    <property type="entry name" value="2,4-DIENOYL-COA REDUCTASE [(2E)-ENOYL-COA-PRODUCING]"/>
    <property type="match status" value="1"/>
</dbReference>
<keyword evidence="5" id="KW-0479">Metal-binding</keyword>
<keyword evidence="6" id="KW-0560">Oxidoreductase</keyword>
<gene>
    <name evidence="10" type="ORF">RTO_15080</name>
</gene>
<dbReference type="SUPFAM" id="SSF51395">
    <property type="entry name" value="FMN-linked oxidoreductases"/>
    <property type="match status" value="1"/>
</dbReference>
<reference evidence="10 11" key="2">
    <citation type="submission" date="2010-03" db="EMBL/GenBank/DDBJ databases">
        <authorList>
            <person name="Pajon A."/>
        </authorList>
    </citation>
    <scope>NUCLEOTIDE SEQUENCE [LARGE SCALE GENOMIC DNA]</scope>
    <source>
        <strain evidence="10 11">L2-14</strain>
    </source>
</reference>
<evidence type="ECO:0000256" key="2">
    <source>
        <dbReference type="ARBA" id="ARBA00001966"/>
    </source>
</evidence>
<dbReference type="PANTHER" id="PTHR42917">
    <property type="entry name" value="2,4-DIENOYL-COA REDUCTASE"/>
    <property type="match status" value="1"/>
</dbReference>
<evidence type="ECO:0000313" key="11">
    <source>
        <dbReference type="Proteomes" id="UP000008956"/>
    </source>
</evidence>
<keyword evidence="8" id="KW-0411">Iron-sulfur</keyword>
<dbReference type="STRING" id="33039.ERS852502_02779"/>
<dbReference type="InterPro" id="IPR051793">
    <property type="entry name" value="NADH:flavin_oxidoreductase"/>
</dbReference>
<accession>D4M4F2</accession>
<evidence type="ECO:0000313" key="10">
    <source>
        <dbReference type="EMBL" id="CBL26114.1"/>
    </source>
</evidence>
<keyword evidence="3" id="KW-0285">Flavoprotein</keyword>
<dbReference type="PATRIC" id="fig|657313.3.peg.1309"/>